<comment type="subcellular location">
    <subcellularLocation>
        <location evidence="1">Membrane</location>
    </subcellularLocation>
</comment>
<dbReference type="PANTHER" id="PTHR14948">
    <property type="entry name" value="NG5"/>
    <property type="match status" value="1"/>
</dbReference>
<dbReference type="AlphaFoldDB" id="A0A511NKV8"/>
<name>A0A511NKV8_9FLAO</name>
<evidence type="ECO:0000256" key="1">
    <source>
        <dbReference type="ARBA" id="ARBA00004370"/>
    </source>
</evidence>
<dbReference type="Pfam" id="PF04505">
    <property type="entry name" value="CD225"/>
    <property type="match status" value="1"/>
</dbReference>
<comment type="caution">
    <text evidence="7">The sequence shown here is derived from an EMBL/GenBank/DDBJ whole genome shotgun (WGS) entry which is preliminary data.</text>
</comment>
<sequence length="129" mass="13586">MDYSNQSNLDYNQPPQSSFEEIKPKPENNLVLAIIGTVLGLCSPCCVGTIVGIVAIVFANQVNTKHTIGDYTGAEQAAKNSKILAYIAVGLGVLGVIINVVMLVTGGMDAYMEQYKSILESSGGGSIDD</sequence>
<feature type="transmembrane region" description="Helical" evidence="6">
    <location>
        <begin position="30"/>
        <end position="62"/>
    </location>
</feature>
<reference evidence="7 8" key="1">
    <citation type="submission" date="2019-07" db="EMBL/GenBank/DDBJ databases">
        <title>Whole genome shotgun sequence of Empedobacter brevis NBRC 14943.</title>
        <authorList>
            <person name="Hosoyama A."/>
            <person name="Uohara A."/>
            <person name="Ohji S."/>
            <person name="Ichikawa N."/>
        </authorList>
    </citation>
    <scope>NUCLEOTIDE SEQUENCE [LARGE SCALE GENOMIC DNA]</scope>
    <source>
        <strain evidence="7 8">NBRC 14943</strain>
    </source>
</reference>
<dbReference type="RefSeq" id="WP_019975527.1">
    <property type="nucleotide sequence ID" value="NZ_BJXC01000030.1"/>
</dbReference>
<evidence type="ECO:0000256" key="3">
    <source>
        <dbReference type="ARBA" id="ARBA00022989"/>
    </source>
</evidence>
<dbReference type="PANTHER" id="PTHR14948:SF25">
    <property type="entry name" value="DUF4190 DOMAIN-CONTAINING PROTEIN"/>
    <property type="match status" value="1"/>
</dbReference>
<keyword evidence="8" id="KW-1185">Reference proteome</keyword>
<dbReference type="GeneID" id="84650195"/>
<evidence type="ECO:0000313" key="7">
    <source>
        <dbReference type="EMBL" id="GEM53424.1"/>
    </source>
</evidence>
<evidence type="ECO:0000256" key="6">
    <source>
        <dbReference type="SAM" id="Phobius"/>
    </source>
</evidence>
<accession>A0A511NKV8</accession>
<evidence type="ECO:0000256" key="2">
    <source>
        <dbReference type="ARBA" id="ARBA00022692"/>
    </source>
</evidence>
<dbReference type="EMBL" id="BJXC01000030">
    <property type="protein sequence ID" value="GEM53424.1"/>
    <property type="molecule type" value="Genomic_DNA"/>
</dbReference>
<evidence type="ECO:0000256" key="4">
    <source>
        <dbReference type="ARBA" id="ARBA00023136"/>
    </source>
</evidence>
<keyword evidence="3 6" id="KW-1133">Transmembrane helix</keyword>
<feature type="region of interest" description="Disordered" evidence="5">
    <location>
        <begin position="1"/>
        <end position="20"/>
    </location>
</feature>
<dbReference type="InterPro" id="IPR051423">
    <property type="entry name" value="CD225/Dispanin"/>
</dbReference>
<dbReference type="Proteomes" id="UP000321245">
    <property type="component" value="Unassembled WGS sequence"/>
</dbReference>
<dbReference type="InterPro" id="IPR007593">
    <property type="entry name" value="CD225/Dispanin_fam"/>
</dbReference>
<feature type="compositionally biased region" description="Polar residues" evidence="5">
    <location>
        <begin position="1"/>
        <end position="19"/>
    </location>
</feature>
<feature type="transmembrane region" description="Helical" evidence="6">
    <location>
        <begin position="83"/>
        <end position="104"/>
    </location>
</feature>
<dbReference type="OrthoDB" id="9815705at2"/>
<keyword evidence="2 6" id="KW-0812">Transmembrane</keyword>
<keyword evidence="4 6" id="KW-0472">Membrane</keyword>
<dbReference type="GO" id="GO:0016020">
    <property type="term" value="C:membrane"/>
    <property type="evidence" value="ECO:0007669"/>
    <property type="project" value="UniProtKB-SubCell"/>
</dbReference>
<proteinExistence type="predicted"/>
<gene>
    <name evidence="7" type="ORF">EB1_32140</name>
</gene>
<protein>
    <submittedName>
        <fullName evidence="7">Membrane protein</fullName>
    </submittedName>
</protein>
<organism evidence="7 8">
    <name type="scientific">Empedobacter brevis NBRC 14943 = ATCC 43319</name>
    <dbReference type="NCBI Taxonomy" id="1218108"/>
    <lineage>
        <taxon>Bacteria</taxon>
        <taxon>Pseudomonadati</taxon>
        <taxon>Bacteroidota</taxon>
        <taxon>Flavobacteriia</taxon>
        <taxon>Flavobacteriales</taxon>
        <taxon>Weeksellaceae</taxon>
        <taxon>Empedobacter</taxon>
    </lineage>
</organism>
<dbReference type="STRING" id="1218108.GCA_000382425_02038"/>
<evidence type="ECO:0000313" key="8">
    <source>
        <dbReference type="Proteomes" id="UP000321245"/>
    </source>
</evidence>
<evidence type="ECO:0000256" key="5">
    <source>
        <dbReference type="SAM" id="MobiDB-lite"/>
    </source>
</evidence>